<keyword evidence="13" id="KW-0418">Kinase</keyword>
<dbReference type="SUPFAM" id="SSF56112">
    <property type="entry name" value="Protein kinase-like (PK-like)"/>
    <property type="match status" value="1"/>
</dbReference>
<evidence type="ECO:0000256" key="5">
    <source>
        <dbReference type="ARBA" id="ARBA00006485"/>
    </source>
</evidence>
<dbReference type="PROSITE" id="PS50011">
    <property type="entry name" value="PROTEIN_KINASE_DOM"/>
    <property type="match status" value="1"/>
</dbReference>
<dbReference type="InterPro" id="IPR000719">
    <property type="entry name" value="Prot_kinase_dom"/>
</dbReference>
<dbReference type="GO" id="GO:0005856">
    <property type="term" value="C:cytoskeleton"/>
    <property type="evidence" value="ECO:0007669"/>
    <property type="project" value="UniProtKB-SubCell"/>
</dbReference>
<evidence type="ECO:0000256" key="7">
    <source>
        <dbReference type="ARBA" id="ARBA00022490"/>
    </source>
</evidence>
<dbReference type="InterPro" id="IPR050117">
    <property type="entry name" value="MAPK"/>
</dbReference>
<evidence type="ECO:0000256" key="17">
    <source>
        <dbReference type="ARBA" id="ARBA00023242"/>
    </source>
</evidence>
<keyword evidence="10" id="KW-0808">Transferase</keyword>
<dbReference type="Pfam" id="PF00069">
    <property type="entry name" value="Pkinase"/>
    <property type="match status" value="1"/>
</dbReference>
<dbReference type="GO" id="GO:0005524">
    <property type="term" value="F:ATP binding"/>
    <property type="evidence" value="ECO:0007669"/>
    <property type="project" value="UniProtKB-UniRule"/>
</dbReference>
<evidence type="ECO:0000256" key="15">
    <source>
        <dbReference type="ARBA" id="ARBA00022842"/>
    </source>
</evidence>
<dbReference type="Proteomes" id="UP001208570">
    <property type="component" value="Unassembled WGS sequence"/>
</dbReference>
<dbReference type="InterPro" id="IPR017441">
    <property type="entry name" value="Protein_kinase_ATP_BS"/>
</dbReference>
<comment type="cofactor">
    <cofactor evidence="1">
        <name>Mg(2+)</name>
        <dbReference type="ChEBI" id="CHEBI:18420"/>
    </cofactor>
</comment>
<feature type="region of interest" description="Disordered" evidence="22">
    <location>
        <begin position="294"/>
        <end position="363"/>
    </location>
</feature>
<dbReference type="PROSITE" id="PS00108">
    <property type="entry name" value="PROTEIN_KINASE_ST"/>
    <property type="match status" value="1"/>
</dbReference>
<gene>
    <name evidence="24" type="ORF">LSH36_796g00047</name>
</gene>
<evidence type="ECO:0000313" key="25">
    <source>
        <dbReference type="Proteomes" id="UP001208570"/>
    </source>
</evidence>
<evidence type="ECO:0000256" key="18">
    <source>
        <dbReference type="ARBA" id="ARBA00023273"/>
    </source>
</evidence>
<evidence type="ECO:0000256" key="2">
    <source>
        <dbReference type="ARBA" id="ARBA00004123"/>
    </source>
</evidence>
<keyword evidence="25" id="KW-1185">Reference proteome</keyword>
<keyword evidence="16" id="KW-0206">Cytoskeleton</keyword>
<evidence type="ECO:0000256" key="20">
    <source>
        <dbReference type="ARBA" id="ARBA00048679"/>
    </source>
</evidence>
<evidence type="ECO:0000256" key="22">
    <source>
        <dbReference type="SAM" id="MobiDB-lite"/>
    </source>
</evidence>
<comment type="caution">
    <text evidence="24">The sequence shown here is derived from an EMBL/GenBank/DDBJ whole genome shotgun (WGS) entry which is preliminary data.</text>
</comment>
<evidence type="ECO:0000313" key="24">
    <source>
        <dbReference type="EMBL" id="KAK2143965.1"/>
    </source>
</evidence>
<dbReference type="GO" id="GO:0005929">
    <property type="term" value="C:cilium"/>
    <property type="evidence" value="ECO:0007669"/>
    <property type="project" value="UniProtKB-SubCell"/>
</dbReference>
<dbReference type="PROSITE" id="PS00107">
    <property type="entry name" value="PROTEIN_KINASE_ATP"/>
    <property type="match status" value="1"/>
</dbReference>
<accession>A0AAD9MSN0</accession>
<evidence type="ECO:0000259" key="23">
    <source>
        <dbReference type="PROSITE" id="PS50011"/>
    </source>
</evidence>
<dbReference type="EMBL" id="JAODUP010000796">
    <property type="protein sequence ID" value="KAK2143965.1"/>
    <property type="molecule type" value="Genomic_DNA"/>
</dbReference>
<evidence type="ECO:0000256" key="3">
    <source>
        <dbReference type="ARBA" id="ARBA00004138"/>
    </source>
</evidence>
<keyword evidence="12 21" id="KW-0547">Nucleotide-binding</keyword>
<dbReference type="CDD" id="cd07830">
    <property type="entry name" value="STKc_MAK_like"/>
    <property type="match status" value="1"/>
</dbReference>
<dbReference type="GO" id="GO:0004674">
    <property type="term" value="F:protein serine/threonine kinase activity"/>
    <property type="evidence" value="ECO:0007669"/>
    <property type="project" value="UniProtKB-KW"/>
</dbReference>
<dbReference type="AlphaFoldDB" id="A0AAD9MSN0"/>
<dbReference type="InterPro" id="IPR011009">
    <property type="entry name" value="Kinase-like_dom_sf"/>
</dbReference>
<feature type="region of interest" description="Disordered" evidence="22">
    <location>
        <begin position="494"/>
        <end position="525"/>
    </location>
</feature>
<evidence type="ECO:0000256" key="19">
    <source>
        <dbReference type="ARBA" id="ARBA00047899"/>
    </source>
</evidence>
<keyword evidence="15" id="KW-0460">Magnesium</keyword>
<evidence type="ECO:0000256" key="13">
    <source>
        <dbReference type="ARBA" id="ARBA00022777"/>
    </source>
</evidence>
<feature type="compositionally biased region" description="Polar residues" evidence="22">
    <location>
        <begin position="499"/>
        <end position="508"/>
    </location>
</feature>
<dbReference type="GO" id="GO:0005634">
    <property type="term" value="C:nucleus"/>
    <property type="evidence" value="ECO:0007669"/>
    <property type="project" value="UniProtKB-SubCell"/>
</dbReference>
<evidence type="ECO:0000256" key="9">
    <source>
        <dbReference type="ARBA" id="ARBA00022553"/>
    </source>
</evidence>
<keyword evidence="17" id="KW-0539">Nucleus</keyword>
<sequence length="525" mass="60064">MNRYQFVKQLGDGTYGSVILATTVETGEKVAIKKMKKKFYSWDECLNLREVKSLRKLNHANIVKLKEVIRENDMLYFVFEYMKENLYQMTKDRDKLFPESSIRNIIYQVLQGLAFMHKHGYFHRDMKPENLLCSGPECVKIADFGLAREIRSRPPYTDYVSTRWYRAPEVLLRSTNYNSPIDIWALGCIMAELYTLRPLFPGSSEIDQLFKICAVLGTPQKNEWPEGYKLAAAMNFRWPQMVATPLKQLIPSASNEALTLLRDMLLWDPNKRPTCQQALRHSYFKVGQNLGIKPQQPVPHQYARRQSIRQEPVVPSSIMTQSQRKTSVVAKPALPNNVANEKSDKPAALQQNKKGSRRKWDSFDDWDDFDLNTSINKKSAVQNKAKPLNAALNKKKEDNDDDFFFQQQSTNQVTTDITERNLYLMTVMISCKNPITGGQKDTTTWNKPYGNVNNRINNIAPSTLGNNNNPAYVPSFSGSSATKPAFRVAPWQRLEPQPLSINNPSANRQPVGATGRTDWASKYGK</sequence>
<comment type="subcellular location">
    <subcellularLocation>
        <location evidence="3">Cell projection</location>
        <location evidence="3">Cilium</location>
    </subcellularLocation>
    <subcellularLocation>
        <location evidence="4">Cytoplasm</location>
        <location evidence="4">Cytoskeleton</location>
    </subcellularLocation>
    <subcellularLocation>
        <location evidence="2">Nucleus</location>
    </subcellularLocation>
</comment>
<evidence type="ECO:0000256" key="14">
    <source>
        <dbReference type="ARBA" id="ARBA00022840"/>
    </source>
</evidence>
<comment type="similarity">
    <text evidence="5">Belongs to the protein kinase superfamily. CMGC Ser/Thr protein kinase family. CDC2/CDKX subfamily.</text>
</comment>
<organism evidence="24 25">
    <name type="scientific">Paralvinella palmiformis</name>
    <dbReference type="NCBI Taxonomy" id="53620"/>
    <lineage>
        <taxon>Eukaryota</taxon>
        <taxon>Metazoa</taxon>
        <taxon>Spiralia</taxon>
        <taxon>Lophotrochozoa</taxon>
        <taxon>Annelida</taxon>
        <taxon>Polychaeta</taxon>
        <taxon>Sedentaria</taxon>
        <taxon>Canalipalpata</taxon>
        <taxon>Terebellida</taxon>
        <taxon>Terebelliformia</taxon>
        <taxon>Alvinellidae</taxon>
        <taxon>Paralvinella</taxon>
    </lineage>
</organism>
<protein>
    <recommendedName>
        <fullName evidence="6">non-specific serine/threonine protein kinase</fullName>
        <ecNumber evidence="6">2.7.11.1</ecNumber>
    </recommendedName>
</protein>
<comment type="catalytic activity">
    <reaction evidence="19">
        <text>L-threonyl-[protein] + ATP = O-phospho-L-threonyl-[protein] + ADP + H(+)</text>
        <dbReference type="Rhea" id="RHEA:46608"/>
        <dbReference type="Rhea" id="RHEA-COMP:11060"/>
        <dbReference type="Rhea" id="RHEA-COMP:11605"/>
        <dbReference type="ChEBI" id="CHEBI:15378"/>
        <dbReference type="ChEBI" id="CHEBI:30013"/>
        <dbReference type="ChEBI" id="CHEBI:30616"/>
        <dbReference type="ChEBI" id="CHEBI:61977"/>
        <dbReference type="ChEBI" id="CHEBI:456216"/>
        <dbReference type="EC" id="2.7.11.1"/>
    </reaction>
</comment>
<dbReference type="Gene3D" id="1.10.510.10">
    <property type="entry name" value="Transferase(Phosphotransferase) domain 1"/>
    <property type="match status" value="1"/>
</dbReference>
<evidence type="ECO:0000256" key="10">
    <source>
        <dbReference type="ARBA" id="ARBA00022679"/>
    </source>
</evidence>
<dbReference type="FunFam" id="1.10.510.10:FF:000104">
    <property type="entry name" value="serine/threonine-protein kinase MAK isoform X1"/>
    <property type="match status" value="1"/>
</dbReference>
<keyword evidence="8" id="KW-0723">Serine/threonine-protein kinase</keyword>
<evidence type="ECO:0000256" key="1">
    <source>
        <dbReference type="ARBA" id="ARBA00001946"/>
    </source>
</evidence>
<reference evidence="24" key="1">
    <citation type="journal article" date="2023" name="Mol. Biol. Evol.">
        <title>Third-Generation Sequencing Reveals the Adaptive Role of the Epigenome in Three Deep-Sea Polychaetes.</title>
        <authorList>
            <person name="Perez M."/>
            <person name="Aroh O."/>
            <person name="Sun Y."/>
            <person name="Lan Y."/>
            <person name="Juniper S.K."/>
            <person name="Young C.R."/>
            <person name="Angers B."/>
            <person name="Qian P.Y."/>
        </authorList>
    </citation>
    <scope>NUCLEOTIDE SEQUENCE</scope>
    <source>
        <strain evidence="24">P08H-3</strain>
    </source>
</reference>
<evidence type="ECO:0000256" key="12">
    <source>
        <dbReference type="ARBA" id="ARBA00022741"/>
    </source>
</evidence>
<evidence type="ECO:0000256" key="6">
    <source>
        <dbReference type="ARBA" id="ARBA00012513"/>
    </source>
</evidence>
<dbReference type="InterPro" id="IPR008271">
    <property type="entry name" value="Ser/Thr_kinase_AS"/>
</dbReference>
<evidence type="ECO:0000256" key="8">
    <source>
        <dbReference type="ARBA" id="ARBA00022527"/>
    </source>
</evidence>
<keyword evidence="14 21" id="KW-0067">ATP-binding</keyword>
<keyword evidence="11" id="KW-0479">Metal-binding</keyword>
<evidence type="ECO:0000256" key="21">
    <source>
        <dbReference type="PROSITE-ProRule" id="PRU10141"/>
    </source>
</evidence>
<feature type="domain" description="Protein kinase" evidence="23">
    <location>
        <begin position="4"/>
        <end position="284"/>
    </location>
</feature>
<dbReference type="PANTHER" id="PTHR24055">
    <property type="entry name" value="MITOGEN-ACTIVATED PROTEIN KINASE"/>
    <property type="match status" value="1"/>
</dbReference>
<proteinExistence type="inferred from homology"/>
<feature type="compositionally biased region" description="Polar residues" evidence="22">
    <location>
        <begin position="317"/>
        <end position="326"/>
    </location>
</feature>
<evidence type="ECO:0000256" key="16">
    <source>
        <dbReference type="ARBA" id="ARBA00023212"/>
    </source>
</evidence>
<keyword evidence="7" id="KW-0963">Cytoplasm</keyword>
<dbReference type="SMART" id="SM00220">
    <property type="entry name" value="S_TKc"/>
    <property type="match status" value="1"/>
</dbReference>
<keyword evidence="18" id="KW-0966">Cell projection</keyword>
<dbReference type="Gene3D" id="3.30.200.20">
    <property type="entry name" value="Phosphorylase Kinase, domain 1"/>
    <property type="match status" value="1"/>
</dbReference>
<evidence type="ECO:0000256" key="11">
    <source>
        <dbReference type="ARBA" id="ARBA00022723"/>
    </source>
</evidence>
<evidence type="ECO:0000256" key="4">
    <source>
        <dbReference type="ARBA" id="ARBA00004245"/>
    </source>
</evidence>
<dbReference type="EC" id="2.7.11.1" evidence="6"/>
<name>A0AAD9MSN0_9ANNE</name>
<feature type="binding site" evidence="21">
    <location>
        <position position="34"/>
    </location>
    <ligand>
        <name>ATP</name>
        <dbReference type="ChEBI" id="CHEBI:30616"/>
    </ligand>
</feature>
<comment type="catalytic activity">
    <reaction evidence="20">
        <text>L-seryl-[protein] + ATP = O-phospho-L-seryl-[protein] + ADP + H(+)</text>
        <dbReference type="Rhea" id="RHEA:17989"/>
        <dbReference type="Rhea" id="RHEA-COMP:9863"/>
        <dbReference type="Rhea" id="RHEA-COMP:11604"/>
        <dbReference type="ChEBI" id="CHEBI:15378"/>
        <dbReference type="ChEBI" id="CHEBI:29999"/>
        <dbReference type="ChEBI" id="CHEBI:30616"/>
        <dbReference type="ChEBI" id="CHEBI:83421"/>
        <dbReference type="ChEBI" id="CHEBI:456216"/>
        <dbReference type="EC" id="2.7.11.1"/>
    </reaction>
</comment>
<dbReference type="GO" id="GO:0046872">
    <property type="term" value="F:metal ion binding"/>
    <property type="evidence" value="ECO:0007669"/>
    <property type="project" value="UniProtKB-KW"/>
</dbReference>
<keyword evidence="9" id="KW-0597">Phosphoprotein</keyword>
<dbReference type="FunFam" id="3.30.200.20:FF:000071">
    <property type="entry name" value="serine/threonine-protein kinase MAK isoform X1"/>
    <property type="match status" value="1"/>
</dbReference>